<dbReference type="Pfam" id="PF00705">
    <property type="entry name" value="PCNA_N"/>
    <property type="match status" value="1"/>
</dbReference>
<comment type="similarity">
    <text evidence="1">Belongs to the PCNA family.</text>
</comment>
<evidence type="ECO:0000256" key="1">
    <source>
        <dbReference type="ARBA" id="ARBA00010462"/>
    </source>
</evidence>
<dbReference type="PANTHER" id="PTHR11352">
    <property type="entry name" value="PROLIFERATING CELL NUCLEAR ANTIGEN"/>
    <property type="match status" value="1"/>
</dbReference>
<dbReference type="InterPro" id="IPR046938">
    <property type="entry name" value="DNA_clamp_sf"/>
</dbReference>
<keyword evidence="2" id="KW-0238">DNA-binding</keyword>
<dbReference type="EMBL" id="CAUOFW020004985">
    <property type="protein sequence ID" value="CAK9168012.1"/>
    <property type="molecule type" value="Genomic_DNA"/>
</dbReference>
<evidence type="ECO:0000259" key="4">
    <source>
        <dbReference type="Pfam" id="PF02747"/>
    </source>
</evidence>
<evidence type="ECO:0008006" key="8">
    <source>
        <dbReference type="Google" id="ProtNLM"/>
    </source>
</evidence>
<protein>
    <recommendedName>
        <fullName evidence="8">Checkpoint protein</fullName>
    </recommendedName>
</protein>
<comment type="caution">
    <text evidence="6">The sequence shown here is derived from an EMBL/GenBank/DDBJ whole genome shotgun (WGS) entry which is preliminary data.</text>
</comment>
<organism evidence="6 7">
    <name type="scientific">Ilex paraguariensis</name>
    <name type="common">yerba mate</name>
    <dbReference type="NCBI Taxonomy" id="185542"/>
    <lineage>
        <taxon>Eukaryota</taxon>
        <taxon>Viridiplantae</taxon>
        <taxon>Streptophyta</taxon>
        <taxon>Embryophyta</taxon>
        <taxon>Tracheophyta</taxon>
        <taxon>Spermatophyta</taxon>
        <taxon>Magnoliopsida</taxon>
        <taxon>eudicotyledons</taxon>
        <taxon>Gunneridae</taxon>
        <taxon>Pentapetalae</taxon>
        <taxon>asterids</taxon>
        <taxon>campanulids</taxon>
        <taxon>Aquifoliales</taxon>
        <taxon>Aquifoliaceae</taxon>
        <taxon>Ilex</taxon>
    </lineage>
</organism>
<evidence type="ECO:0000313" key="6">
    <source>
        <dbReference type="EMBL" id="CAK9168012.1"/>
    </source>
</evidence>
<proteinExistence type="inferred from homology"/>
<dbReference type="GO" id="GO:0003677">
    <property type="term" value="F:DNA binding"/>
    <property type="evidence" value="ECO:0007669"/>
    <property type="project" value="UniProtKB-KW"/>
</dbReference>
<dbReference type="SUPFAM" id="SSF55979">
    <property type="entry name" value="DNA clamp"/>
    <property type="match status" value="2"/>
</dbReference>
<dbReference type="AlphaFoldDB" id="A0ABC8TIT3"/>
<feature type="domain" description="Proliferating cell nuclear antigen PCNA C-terminal" evidence="4">
    <location>
        <begin position="136"/>
        <end position="222"/>
    </location>
</feature>
<dbReference type="PANTHER" id="PTHR11352:SF0">
    <property type="entry name" value="PROLIFERATING CELL NUCLEAR ANTIGEN"/>
    <property type="match status" value="1"/>
</dbReference>
<dbReference type="InterPro" id="IPR022649">
    <property type="entry name" value="Pr_cel_nuc_antig_C"/>
</dbReference>
<evidence type="ECO:0000259" key="3">
    <source>
        <dbReference type="Pfam" id="PF00705"/>
    </source>
</evidence>
<evidence type="ECO:0000313" key="7">
    <source>
        <dbReference type="Proteomes" id="UP001642360"/>
    </source>
</evidence>
<gene>
    <name evidence="5" type="ORF">ILEXP_LOCUS1370</name>
    <name evidence="6" type="ORF">ILEXP_LOCUS37342</name>
</gene>
<sequence length="236" mass="26467">MLQLKLNPGTLLWKAVSLLMEINGVAIVKCSPAGLLMKNLVLRPGVVAEFQISPWSFNSYYCDGDYTVLIGLLSLSDVLKSISDQESLTITYTYKKPNSNHVQITIEDTTGIRSTSEVKIRHAPIEYVYPYVSPFEHKRVVGIPSSKFRQILTHLRRFGETVNIRVTAAQVKLTTANREMVLTKQHGCSILVNGGDDPVLLVISLQYVKSFLEASRLSYTVWMLRLVYPEFLLGTG</sequence>
<dbReference type="Proteomes" id="UP001642360">
    <property type="component" value="Unassembled WGS sequence"/>
</dbReference>
<dbReference type="InterPro" id="IPR000730">
    <property type="entry name" value="Pr_cel_nuc_antig"/>
</dbReference>
<dbReference type="InterPro" id="IPR022648">
    <property type="entry name" value="Pr_cel_nuc_antig_N"/>
</dbReference>
<dbReference type="EMBL" id="CAUOFW020000447">
    <property type="protein sequence ID" value="CAK9134440.1"/>
    <property type="molecule type" value="Genomic_DNA"/>
</dbReference>
<dbReference type="Pfam" id="PF02747">
    <property type="entry name" value="PCNA_C"/>
    <property type="match status" value="1"/>
</dbReference>
<dbReference type="Gene3D" id="3.70.10.10">
    <property type="match status" value="1"/>
</dbReference>
<evidence type="ECO:0000256" key="2">
    <source>
        <dbReference type="ARBA" id="ARBA00023125"/>
    </source>
</evidence>
<feature type="domain" description="Proliferating cell nuclear antigen PCNA N-terminal" evidence="3">
    <location>
        <begin position="1"/>
        <end position="115"/>
    </location>
</feature>
<name>A0ABC8TIT3_9AQUA</name>
<evidence type="ECO:0000313" key="5">
    <source>
        <dbReference type="EMBL" id="CAK9134440.1"/>
    </source>
</evidence>
<accession>A0ABC8TIT3</accession>
<reference evidence="6 7" key="1">
    <citation type="submission" date="2024-02" db="EMBL/GenBank/DDBJ databases">
        <authorList>
            <person name="Vignale AGUSTIN F."/>
            <person name="Sosa J E."/>
            <person name="Modenutti C."/>
        </authorList>
    </citation>
    <scope>NUCLEOTIDE SEQUENCE [LARGE SCALE GENOMIC DNA]</scope>
</reference>
<keyword evidence="7" id="KW-1185">Reference proteome</keyword>